<sequence length="41" mass="4624">MYMAVAGYAWLIRMQEQTEVSVSSVSVAVIIWRSICRGCKT</sequence>
<organism evidence="1 2">
    <name type="scientific">Colletotrichum shisoi</name>
    <dbReference type="NCBI Taxonomy" id="2078593"/>
    <lineage>
        <taxon>Eukaryota</taxon>
        <taxon>Fungi</taxon>
        <taxon>Dikarya</taxon>
        <taxon>Ascomycota</taxon>
        <taxon>Pezizomycotina</taxon>
        <taxon>Sordariomycetes</taxon>
        <taxon>Hypocreomycetidae</taxon>
        <taxon>Glomerellales</taxon>
        <taxon>Glomerellaceae</taxon>
        <taxon>Colletotrichum</taxon>
        <taxon>Colletotrichum destructivum species complex</taxon>
    </lineage>
</organism>
<evidence type="ECO:0000313" key="1">
    <source>
        <dbReference type="EMBL" id="TQN63789.1"/>
    </source>
</evidence>
<reference evidence="1 2" key="1">
    <citation type="journal article" date="2019" name="Sci. Rep.">
        <title>Colletotrichum shisoi sp. nov., an anthracnose pathogen of Perilla frutescens in Japan: molecular phylogenetic, morphological and genomic evidence.</title>
        <authorList>
            <person name="Gan P."/>
            <person name="Tsushima A."/>
            <person name="Hiroyama R."/>
            <person name="Narusaka M."/>
            <person name="Takano Y."/>
            <person name="Narusaka Y."/>
            <person name="Kawaradani M."/>
            <person name="Damm U."/>
            <person name="Shirasu K."/>
        </authorList>
    </citation>
    <scope>NUCLEOTIDE SEQUENCE [LARGE SCALE GENOMIC DNA]</scope>
    <source>
        <strain evidence="1 2">PG-2018a</strain>
    </source>
</reference>
<protein>
    <submittedName>
        <fullName evidence="1">Uncharacterized protein</fullName>
    </submittedName>
</protein>
<dbReference type="Proteomes" id="UP000326340">
    <property type="component" value="Unassembled WGS sequence"/>
</dbReference>
<keyword evidence="2" id="KW-1185">Reference proteome</keyword>
<proteinExistence type="predicted"/>
<name>A0A5Q4BB36_9PEZI</name>
<accession>A0A5Q4BB36</accession>
<comment type="caution">
    <text evidence="1">The sequence shown here is derived from an EMBL/GenBank/DDBJ whole genome shotgun (WGS) entry which is preliminary data.</text>
</comment>
<dbReference type="EMBL" id="PUHP01003771">
    <property type="protein sequence ID" value="TQN63789.1"/>
    <property type="molecule type" value="Genomic_DNA"/>
</dbReference>
<evidence type="ECO:0000313" key="2">
    <source>
        <dbReference type="Proteomes" id="UP000326340"/>
    </source>
</evidence>
<gene>
    <name evidence="1" type="ORF">CSHISOI_11629</name>
</gene>
<dbReference type="AlphaFoldDB" id="A0A5Q4BB36"/>